<dbReference type="Proteomes" id="UP000799770">
    <property type="component" value="Unassembled WGS sequence"/>
</dbReference>
<dbReference type="OrthoDB" id="3942467at2759"/>
<sequence length="171" mass="19492">MHIVGHYSRAKERMDMLSTTGKPKKACVYPGVPPRWELHVVWRTAADIDRELENGELAVKHHQREVARGLADRSPTAPYAMSPLRSQLRTQSGDRNPRHYEINIEASVTVVGNQNVVAHRLQDFLDQTAEEIFTHKPVQSLQNSRCLSVLPPRRLEKCHPSAFRLDIGEKD</sequence>
<evidence type="ECO:0000313" key="2">
    <source>
        <dbReference type="Proteomes" id="UP000799770"/>
    </source>
</evidence>
<accession>A0A6A5Z1S4</accession>
<gene>
    <name evidence="1" type="ORF">BDV96DRAFT_158117</name>
</gene>
<protein>
    <submittedName>
        <fullName evidence="1">Uncharacterized protein</fullName>
    </submittedName>
</protein>
<proteinExistence type="predicted"/>
<keyword evidence="2" id="KW-1185">Reference proteome</keyword>
<dbReference type="AlphaFoldDB" id="A0A6A5Z1S4"/>
<organism evidence="1 2">
    <name type="scientific">Lophiotrema nucula</name>
    <dbReference type="NCBI Taxonomy" id="690887"/>
    <lineage>
        <taxon>Eukaryota</taxon>
        <taxon>Fungi</taxon>
        <taxon>Dikarya</taxon>
        <taxon>Ascomycota</taxon>
        <taxon>Pezizomycotina</taxon>
        <taxon>Dothideomycetes</taxon>
        <taxon>Pleosporomycetidae</taxon>
        <taxon>Pleosporales</taxon>
        <taxon>Lophiotremataceae</taxon>
        <taxon>Lophiotrema</taxon>
    </lineage>
</organism>
<name>A0A6A5Z1S4_9PLEO</name>
<reference evidence="1" key="1">
    <citation type="journal article" date="2020" name="Stud. Mycol.">
        <title>101 Dothideomycetes genomes: a test case for predicting lifestyles and emergence of pathogens.</title>
        <authorList>
            <person name="Haridas S."/>
            <person name="Albert R."/>
            <person name="Binder M."/>
            <person name="Bloem J."/>
            <person name="Labutti K."/>
            <person name="Salamov A."/>
            <person name="Andreopoulos B."/>
            <person name="Baker S."/>
            <person name="Barry K."/>
            <person name="Bills G."/>
            <person name="Bluhm B."/>
            <person name="Cannon C."/>
            <person name="Castanera R."/>
            <person name="Culley D."/>
            <person name="Daum C."/>
            <person name="Ezra D."/>
            <person name="Gonzalez J."/>
            <person name="Henrissat B."/>
            <person name="Kuo A."/>
            <person name="Liang C."/>
            <person name="Lipzen A."/>
            <person name="Lutzoni F."/>
            <person name="Magnuson J."/>
            <person name="Mondo S."/>
            <person name="Nolan M."/>
            <person name="Ohm R."/>
            <person name="Pangilinan J."/>
            <person name="Park H.-J."/>
            <person name="Ramirez L."/>
            <person name="Alfaro M."/>
            <person name="Sun H."/>
            <person name="Tritt A."/>
            <person name="Yoshinaga Y."/>
            <person name="Zwiers L.-H."/>
            <person name="Turgeon B."/>
            <person name="Goodwin S."/>
            <person name="Spatafora J."/>
            <person name="Crous P."/>
            <person name="Grigoriev I."/>
        </authorList>
    </citation>
    <scope>NUCLEOTIDE SEQUENCE</scope>
    <source>
        <strain evidence="1">CBS 627.86</strain>
    </source>
</reference>
<evidence type="ECO:0000313" key="1">
    <source>
        <dbReference type="EMBL" id="KAF2112281.1"/>
    </source>
</evidence>
<dbReference type="EMBL" id="ML977331">
    <property type="protein sequence ID" value="KAF2112281.1"/>
    <property type="molecule type" value="Genomic_DNA"/>
</dbReference>